<dbReference type="AlphaFoldDB" id="A0A1D2AH18"/>
<keyword evidence="8" id="KW-0717">Septation</keyword>
<accession>A0A1D2AH18</accession>
<dbReference type="InterPro" id="IPR030393">
    <property type="entry name" value="G_ENGB_dom"/>
</dbReference>
<proteinExistence type="inferred from homology"/>
<evidence type="ECO:0000256" key="6">
    <source>
        <dbReference type="ARBA" id="ARBA00022842"/>
    </source>
</evidence>
<evidence type="ECO:0000256" key="1">
    <source>
        <dbReference type="ARBA" id="ARBA00001946"/>
    </source>
</evidence>
<comment type="cofactor">
    <cofactor evidence="1">
        <name>Mg(2+)</name>
        <dbReference type="ChEBI" id="CHEBI:18420"/>
    </cofactor>
</comment>
<evidence type="ECO:0000256" key="4">
    <source>
        <dbReference type="ARBA" id="ARBA00022723"/>
    </source>
</evidence>
<dbReference type="HAMAP" id="MF_00321">
    <property type="entry name" value="GTPase_EngB"/>
    <property type="match status" value="1"/>
</dbReference>
<dbReference type="InterPro" id="IPR019987">
    <property type="entry name" value="GTP-bd_ribosome_bio_YsxC"/>
</dbReference>
<evidence type="ECO:0000256" key="8">
    <source>
        <dbReference type="ARBA" id="ARBA00023210"/>
    </source>
</evidence>
<feature type="region of interest" description="Disordered" evidence="10">
    <location>
        <begin position="57"/>
        <end position="88"/>
    </location>
</feature>
<comment type="similarity">
    <text evidence="2">Belongs to the TRAFAC class TrmE-Era-EngA-EngB-Septin-like GTPase superfamily. EngB GTPase family.</text>
</comment>
<dbReference type="SUPFAM" id="SSF52540">
    <property type="entry name" value="P-loop containing nucleoside triphosphate hydrolases"/>
    <property type="match status" value="1"/>
</dbReference>
<dbReference type="Pfam" id="PF01926">
    <property type="entry name" value="MMR_HSR1"/>
    <property type="match status" value="1"/>
</dbReference>
<name>A0A1D2AH18_AUXPR</name>
<evidence type="ECO:0000256" key="7">
    <source>
        <dbReference type="ARBA" id="ARBA00023134"/>
    </source>
</evidence>
<keyword evidence="6" id="KW-0460">Magnesium</keyword>
<dbReference type="GO" id="GO:0046872">
    <property type="term" value="F:metal ion binding"/>
    <property type="evidence" value="ECO:0007669"/>
    <property type="project" value="UniProtKB-KW"/>
</dbReference>
<dbReference type="CDD" id="cd01876">
    <property type="entry name" value="YihA_EngB"/>
    <property type="match status" value="1"/>
</dbReference>
<evidence type="ECO:0000256" key="5">
    <source>
        <dbReference type="ARBA" id="ARBA00022741"/>
    </source>
</evidence>
<feature type="domain" description="EngB-type G" evidence="11">
    <location>
        <begin position="129"/>
        <end position="306"/>
    </location>
</feature>
<dbReference type="PROSITE" id="PS51706">
    <property type="entry name" value="G_ENGB"/>
    <property type="match status" value="1"/>
</dbReference>
<gene>
    <name evidence="12" type="ORF">g.5790</name>
</gene>
<evidence type="ECO:0000256" key="2">
    <source>
        <dbReference type="ARBA" id="ARBA00009638"/>
    </source>
</evidence>
<reference evidence="12" key="1">
    <citation type="submission" date="2015-08" db="EMBL/GenBank/DDBJ databases">
        <authorList>
            <person name="Babu N.S."/>
            <person name="Beckwith C.J."/>
            <person name="Beseler K.G."/>
            <person name="Brison A."/>
            <person name="Carone J.V."/>
            <person name="Caskin T.P."/>
            <person name="Diamond M."/>
            <person name="Durham M.E."/>
            <person name="Foxe J.M."/>
            <person name="Go M."/>
            <person name="Henderson B.A."/>
            <person name="Jones I.B."/>
            <person name="McGettigan J.A."/>
            <person name="Micheletti S.J."/>
            <person name="Nasrallah M.E."/>
            <person name="Ortiz D."/>
            <person name="Piller C.R."/>
            <person name="Privatt S.R."/>
            <person name="Schneider S.L."/>
            <person name="Sharp S."/>
            <person name="Smith T.C."/>
            <person name="Stanton J.D."/>
            <person name="Ullery H.E."/>
            <person name="Wilson R.J."/>
            <person name="Serrano M.G."/>
            <person name="Buck G."/>
            <person name="Lee V."/>
            <person name="Wang Y."/>
            <person name="Carvalho R."/>
            <person name="Voegtly L."/>
            <person name="Shi R."/>
            <person name="Duckworth R."/>
            <person name="Johnson A."/>
            <person name="Loviza R."/>
            <person name="Walstead R."/>
            <person name="Shah Z."/>
            <person name="Kiflezghi M."/>
            <person name="Wade K."/>
            <person name="Ball S.L."/>
            <person name="Bradley K.W."/>
            <person name="Asai D.J."/>
            <person name="Bowman C.A."/>
            <person name="Russell D.A."/>
            <person name="Pope W.H."/>
            <person name="Jacobs-Sera D."/>
            <person name="Hendrix R.W."/>
            <person name="Hatfull G.F."/>
        </authorList>
    </citation>
    <scope>NUCLEOTIDE SEQUENCE</scope>
</reference>
<keyword evidence="3" id="KW-0132">Cell division</keyword>
<dbReference type="GO" id="GO:0005525">
    <property type="term" value="F:GTP binding"/>
    <property type="evidence" value="ECO:0007669"/>
    <property type="project" value="UniProtKB-KW"/>
</dbReference>
<keyword evidence="7" id="KW-0342">GTP-binding</keyword>
<organism evidence="12">
    <name type="scientific">Auxenochlorella protothecoides</name>
    <name type="common">Green microalga</name>
    <name type="synonym">Chlorella protothecoides</name>
    <dbReference type="NCBI Taxonomy" id="3075"/>
    <lineage>
        <taxon>Eukaryota</taxon>
        <taxon>Viridiplantae</taxon>
        <taxon>Chlorophyta</taxon>
        <taxon>core chlorophytes</taxon>
        <taxon>Trebouxiophyceae</taxon>
        <taxon>Chlorellales</taxon>
        <taxon>Chlorellaceae</taxon>
        <taxon>Auxenochlorella</taxon>
    </lineage>
</organism>
<evidence type="ECO:0000259" key="11">
    <source>
        <dbReference type="PROSITE" id="PS51706"/>
    </source>
</evidence>
<dbReference type="EMBL" id="GDKF01000135">
    <property type="protein sequence ID" value="JAT78487.1"/>
    <property type="molecule type" value="Transcribed_RNA"/>
</dbReference>
<keyword evidence="9" id="KW-0131">Cell cycle</keyword>
<evidence type="ECO:0000256" key="10">
    <source>
        <dbReference type="SAM" id="MobiDB-lite"/>
    </source>
</evidence>
<evidence type="ECO:0000256" key="9">
    <source>
        <dbReference type="ARBA" id="ARBA00023306"/>
    </source>
</evidence>
<keyword evidence="5" id="KW-0547">Nucleotide-binding</keyword>
<evidence type="ECO:0000313" key="12">
    <source>
        <dbReference type="EMBL" id="JAT78487.1"/>
    </source>
</evidence>
<dbReference type="GO" id="GO:0051301">
    <property type="term" value="P:cell division"/>
    <property type="evidence" value="ECO:0007669"/>
    <property type="project" value="UniProtKB-KW"/>
</dbReference>
<evidence type="ECO:0000256" key="3">
    <source>
        <dbReference type="ARBA" id="ARBA00022618"/>
    </source>
</evidence>
<dbReference type="InterPro" id="IPR027417">
    <property type="entry name" value="P-loop_NTPase"/>
</dbReference>
<dbReference type="PANTHER" id="PTHR11649:SF13">
    <property type="entry name" value="ENGB-TYPE G DOMAIN-CONTAINING PROTEIN"/>
    <property type="match status" value="1"/>
</dbReference>
<dbReference type="PANTHER" id="PTHR11649">
    <property type="entry name" value="MSS1/TRME-RELATED GTP-BINDING PROTEIN"/>
    <property type="match status" value="1"/>
</dbReference>
<protein>
    <recommendedName>
        <fullName evidence="11">EngB-type G domain-containing protein</fullName>
    </recommendedName>
</protein>
<dbReference type="InterPro" id="IPR006073">
    <property type="entry name" value="GTP-bd"/>
</dbReference>
<keyword evidence="4" id="KW-0479">Metal-binding</keyword>
<sequence>MSQRMLVCRAVHAAFRQSLSPPPPLTSLVAYQRSISPLRPCAVSRRNIFVEPPSRKDEELKELYPPGRFNSEEDEDERPPAQLSVPQQRIRHAQTPLEVSTVGPAAHSRVKSATFVKSSVTVDQCPHATHPEFAVIGRSNVGKSSLINMLTKRTSLAMVSKTPGKTRCINHFLINNSWYLVDLPGYGYAKTSKANVKLWNDFTREYFVNRETLVAVLLLVDASIPPRDLDVEAAAWFASADVPYVVVFTKTDKHKKGAPHNEVNMETFLQSLAASGIPEPPTLRTSTKKAEGREAVLAYVAKLRDAFITSAAADE</sequence>
<dbReference type="NCBIfam" id="TIGR03598">
    <property type="entry name" value="GTPase_YsxC"/>
    <property type="match status" value="1"/>
</dbReference>
<dbReference type="Gene3D" id="3.40.50.300">
    <property type="entry name" value="P-loop containing nucleotide triphosphate hydrolases"/>
    <property type="match status" value="1"/>
</dbReference>